<accession>A0A9D4T9P7</accession>
<organism evidence="1 2">
    <name type="scientific">Rhipicephalus sanguineus</name>
    <name type="common">Brown dog tick</name>
    <name type="synonym">Ixodes sanguineus</name>
    <dbReference type="NCBI Taxonomy" id="34632"/>
    <lineage>
        <taxon>Eukaryota</taxon>
        <taxon>Metazoa</taxon>
        <taxon>Ecdysozoa</taxon>
        <taxon>Arthropoda</taxon>
        <taxon>Chelicerata</taxon>
        <taxon>Arachnida</taxon>
        <taxon>Acari</taxon>
        <taxon>Parasitiformes</taxon>
        <taxon>Ixodida</taxon>
        <taxon>Ixodoidea</taxon>
        <taxon>Ixodidae</taxon>
        <taxon>Rhipicephalinae</taxon>
        <taxon>Rhipicephalus</taxon>
        <taxon>Rhipicephalus</taxon>
    </lineage>
</organism>
<gene>
    <name evidence="1" type="ORF">HPB52_011660</name>
</gene>
<evidence type="ECO:0000313" key="2">
    <source>
        <dbReference type="Proteomes" id="UP000821837"/>
    </source>
</evidence>
<keyword evidence="2" id="KW-1185">Reference proteome</keyword>
<dbReference type="EMBL" id="JABSTV010001245">
    <property type="protein sequence ID" value="KAH7983404.1"/>
    <property type="molecule type" value="Genomic_DNA"/>
</dbReference>
<comment type="caution">
    <text evidence="1">The sequence shown here is derived from an EMBL/GenBank/DDBJ whole genome shotgun (WGS) entry which is preliminary data.</text>
</comment>
<reference evidence="1" key="2">
    <citation type="submission" date="2021-09" db="EMBL/GenBank/DDBJ databases">
        <authorList>
            <person name="Jia N."/>
            <person name="Wang J."/>
            <person name="Shi W."/>
            <person name="Du L."/>
            <person name="Sun Y."/>
            <person name="Zhan W."/>
            <person name="Jiang J."/>
            <person name="Wang Q."/>
            <person name="Zhang B."/>
            <person name="Ji P."/>
            <person name="Sakyi L.B."/>
            <person name="Cui X."/>
            <person name="Yuan T."/>
            <person name="Jiang B."/>
            <person name="Yang W."/>
            <person name="Lam T.T.-Y."/>
            <person name="Chang Q."/>
            <person name="Ding S."/>
            <person name="Wang X."/>
            <person name="Zhu J."/>
            <person name="Ruan X."/>
            <person name="Zhao L."/>
            <person name="Wei J."/>
            <person name="Que T."/>
            <person name="Du C."/>
            <person name="Cheng J."/>
            <person name="Dai P."/>
            <person name="Han X."/>
            <person name="Huang E."/>
            <person name="Gao Y."/>
            <person name="Liu J."/>
            <person name="Shao H."/>
            <person name="Ye R."/>
            <person name="Li L."/>
            <person name="Wei W."/>
            <person name="Wang X."/>
            <person name="Wang C."/>
            <person name="Huo Q."/>
            <person name="Li W."/>
            <person name="Guo W."/>
            <person name="Chen H."/>
            <person name="Chen S."/>
            <person name="Zhou L."/>
            <person name="Zhou L."/>
            <person name="Ni X."/>
            <person name="Tian J."/>
            <person name="Zhou Y."/>
            <person name="Sheng Y."/>
            <person name="Liu T."/>
            <person name="Pan Y."/>
            <person name="Xia L."/>
            <person name="Li J."/>
            <person name="Zhao F."/>
            <person name="Cao W."/>
        </authorList>
    </citation>
    <scope>NUCLEOTIDE SEQUENCE</scope>
    <source>
        <strain evidence="1">Rsan-2018</strain>
        <tissue evidence="1">Larvae</tissue>
    </source>
</reference>
<protein>
    <submittedName>
        <fullName evidence="1">Uncharacterized protein</fullName>
    </submittedName>
</protein>
<proteinExistence type="predicted"/>
<name>A0A9D4T9P7_RHISA</name>
<dbReference type="AlphaFoldDB" id="A0A9D4T9P7"/>
<dbReference type="Proteomes" id="UP000821837">
    <property type="component" value="Chromosome 1"/>
</dbReference>
<reference evidence="1" key="1">
    <citation type="journal article" date="2020" name="Cell">
        <title>Large-Scale Comparative Analyses of Tick Genomes Elucidate Their Genetic Diversity and Vector Capacities.</title>
        <authorList>
            <consortium name="Tick Genome and Microbiome Consortium (TIGMIC)"/>
            <person name="Jia N."/>
            <person name="Wang J."/>
            <person name="Shi W."/>
            <person name="Du L."/>
            <person name="Sun Y."/>
            <person name="Zhan W."/>
            <person name="Jiang J.F."/>
            <person name="Wang Q."/>
            <person name="Zhang B."/>
            <person name="Ji P."/>
            <person name="Bell-Sakyi L."/>
            <person name="Cui X.M."/>
            <person name="Yuan T.T."/>
            <person name="Jiang B.G."/>
            <person name="Yang W.F."/>
            <person name="Lam T.T."/>
            <person name="Chang Q.C."/>
            <person name="Ding S.J."/>
            <person name="Wang X.J."/>
            <person name="Zhu J.G."/>
            <person name="Ruan X.D."/>
            <person name="Zhao L."/>
            <person name="Wei J.T."/>
            <person name="Ye R.Z."/>
            <person name="Que T.C."/>
            <person name="Du C.H."/>
            <person name="Zhou Y.H."/>
            <person name="Cheng J.X."/>
            <person name="Dai P.F."/>
            <person name="Guo W.B."/>
            <person name="Han X.H."/>
            <person name="Huang E.J."/>
            <person name="Li L.F."/>
            <person name="Wei W."/>
            <person name="Gao Y.C."/>
            <person name="Liu J.Z."/>
            <person name="Shao H.Z."/>
            <person name="Wang X."/>
            <person name="Wang C.C."/>
            <person name="Yang T.C."/>
            <person name="Huo Q.B."/>
            <person name="Li W."/>
            <person name="Chen H.Y."/>
            <person name="Chen S.E."/>
            <person name="Zhou L.G."/>
            <person name="Ni X.B."/>
            <person name="Tian J.H."/>
            <person name="Sheng Y."/>
            <person name="Liu T."/>
            <person name="Pan Y.S."/>
            <person name="Xia L.Y."/>
            <person name="Li J."/>
            <person name="Zhao F."/>
            <person name="Cao W.C."/>
        </authorList>
    </citation>
    <scope>NUCLEOTIDE SEQUENCE</scope>
    <source>
        <strain evidence="1">Rsan-2018</strain>
    </source>
</reference>
<sequence>MLFDVWVIEVTEEKDASIGISGLDGCVEVQSQSPRDGAGGGCAFICGEAVDVDDDVAVHDALGSGSLCYPGGTVTPGRLLTSDRW</sequence>
<evidence type="ECO:0000313" key="1">
    <source>
        <dbReference type="EMBL" id="KAH7983404.1"/>
    </source>
</evidence>